<dbReference type="Pfam" id="PF05943">
    <property type="entry name" value="VipB"/>
    <property type="match status" value="1"/>
</dbReference>
<dbReference type="STRING" id="1654360.EA58_17725"/>
<reference evidence="3 4" key="1">
    <citation type="submission" date="2014-04" db="EMBL/GenBank/DDBJ databases">
        <title>Draft genome sequence of Photobacterium halotolerans S2753: a solonamide, ngercheumicin and holomycin producer.</title>
        <authorList>
            <person name="Machado H.R."/>
            <person name="Gram L."/>
        </authorList>
    </citation>
    <scope>NUCLEOTIDE SEQUENCE [LARGE SCALE GENOMIC DNA]</scope>
    <source>
        <strain evidence="3 4">S2753</strain>
    </source>
</reference>
<name>A0A066RIR2_9GAMM</name>
<dbReference type="PANTHER" id="PTHR35565:SF1">
    <property type="entry name" value="TYPE VI SECRETION SYSTEM CONTRACTILE SHEATH LARGE SUBUNIT"/>
    <property type="match status" value="1"/>
</dbReference>
<keyword evidence="4" id="KW-1185">Reference proteome</keyword>
<evidence type="ECO:0000259" key="1">
    <source>
        <dbReference type="Pfam" id="PF05943"/>
    </source>
</evidence>
<organism evidence="3 4">
    <name type="scientific">Photobacterium galatheae</name>
    <dbReference type="NCBI Taxonomy" id="1654360"/>
    <lineage>
        <taxon>Bacteria</taxon>
        <taxon>Pseudomonadati</taxon>
        <taxon>Pseudomonadota</taxon>
        <taxon>Gammaproteobacteria</taxon>
        <taxon>Vibrionales</taxon>
        <taxon>Vibrionaceae</taxon>
        <taxon>Photobacterium</taxon>
    </lineage>
</organism>
<dbReference type="RefSeq" id="WP_036755502.1">
    <property type="nucleotide sequence ID" value="NZ_JAGSGC010000014.1"/>
</dbReference>
<proteinExistence type="predicted"/>
<feature type="domain" description="TssC1 N-terminal" evidence="1">
    <location>
        <begin position="40"/>
        <end position="330"/>
    </location>
</feature>
<evidence type="ECO:0000313" key="4">
    <source>
        <dbReference type="Proteomes" id="UP000027192"/>
    </source>
</evidence>
<dbReference type="EMBL" id="JMIB01000034">
    <property type="protein sequence ID" value="KDM90335.1"/>
    <property type="molecule type" value="Genomic_DNA"/>
</dbReference>
<dbReference type="OrthoDB" id="9764000at2"/>
<comment type="caution">
    <text evidence="3">The sequence shown here is derived from an EMBL/GenBank/DDBJ whole genome shotgun (WGS) entry which is preliminary data.</text>
</comment>
<dbReference type="Proteomes" id="UP000027192">
    <property type="component" value="Unassembled WGS sequence"/>
</dbReference>
<feature type="domain" description="TssC1 C-terminal" evidence="2">
    <location>
        <begin position="339"/>
        <end position="443"/>
    </location>
</feature>
<dbReference type="Pfam" id="PF18945">
    <property type="entry name" value="VipB_2"/>
    <property type="match status" value="1"/>
</dbReference>
<dbReference type="AlphaFoldDB" id="A0A066RIR2"/>
<sequence length="453" mass="51720">MTTHPQHTAMPPMLANLPWQALLACARNQSTAQFKAQLTRLIAELDKAVSEQLSAVIQHEHFKQLEASWLGLASLTALPVSQRRVKIKLLDLSWHMVSSDLNYSFDLKQSALYKKLYAREFDTAGGTPFGMVMVDHKVTSDYGDELGYDDLYTLQLLSELGELALCPVVMGVDEHFFGDDQSRQLHDSARAERIVNSRDFASWQLLRDKPSARFLHLVLPEYLQRPPYQQYPAGFLFSETQGREQALWGNSAYLLTSNVIREFDRISWFGFLRSYDEFAAFGAIVASSASVQAKVDLYSEDDGFWAQQGFVPLTSLYLSGHKGFFSNQSVWRAPNEATRQLGMLQTNLMACRFGHYIKAQIRDQIGRYDSAEDCKRSLERWLQNYISEVDYGEDSIMARYPLKSCQVRIEESPHDRTRYLCEIMLQPQYQYEMMDAQVVLTTSVSGQDIGARP</sequence>
<protein>
    <submittedName>
        <fullName evidence="3">Type VI secretion protein</fullName>
    </submittedName>
</protein>
<evidence type="ECO:0000259" key="2">
    <source>
        <dbReference type="Pfam" id="PF18945"/>
    </source>
</evidence>
<dbReference type="PANTHER" id="PTHR35565">
    <property type="entry name" value="CYTOPLASMIC PROTEIN-RELATED"/>
    <property type="match status" value="1"/>
</dbReference>
<dbReference type="InterPro" id="IPR010269">
    <property type="entry name" value="T6SS_TssC-like"/>
</dbReference>
<gene>
    <name evidence="3" type="ORF">EA58_17725</name>
</gene>
<accession>A0A066RIR2</accession>
<dbReference type="InterPro" id="IPR044031">
    <property type="entry name" value="TssC1_N"/>
</dbReference>
<evidence type="ECO:0000313" key="3">
    <source>
        <dbReference type="EMBL" id="KDM90335.1"/>
    </source>
</evidence>
<dbReference type="InterPro" id="IPR044032">
    <property type="entry name" value="TssC1_C"/>
</dbReference>